<protein>
    <submittedName>
        <fullName evidence="1">Uncharacterized protein</fullName>
    </submittedName>
</protein>
<gene>
    <name evidence="1" type="ORF">P7K49_030192</name>
</gene>
<organism evidence="1 2">
    <name type="scientific">Saguinus oedipus</name>
    <name type="common">Cotton-top tamarin</name>
    <name type="synonym">Oedipomidas oedipus</name>
    <dbReference type="NCBI Taxonomy" id="9490"/>
    <lineage>
        <taxon>Eukaryota</taxon>
        <taxon>Metazoa</taxon>
        <taxon>Chordata</taxon>
        <taxon>Craniata</taxon>
        <taxon>Vertebrata</taxon>
        <taxon>Euteleostomi</taxon>
        <taxon>Mammalia</taxon>
        <taxon>Eutheria</taxon>
        <taxon>Euarchontoglires</taxon>
        <taxon>Primates</taxon>
        <taxon>Haplorrhini</taxon>
        <taxon>Platyrrhini</taxon>
        <taxon>Cebidae</taxon>
        <taxon>Callitrichinae</taxon>
        <taxon>Saguinus</taxon>
    </lineage>
</organism>
<evidence type="ECO:0000313" key="1">
    <source>
        <dbReference type="EMBL" id="KAK2090908.1"/>
    </source>
</evidence>
<proteinExistence type="predicted"/>
<accession>A0ABQ9U2N3</accession>
<evidence type="ECO:0000313" key="2">
    <source>
        <dbReference type="Proteomes" id="UP001266305"/>
    </source>
</evidence>
<reference evidence="1 2" key="1">
    <citation type="submission" date="2023-05" db="EMBL/GenBank/DDBJ databases">
        <title>B98-5 Cell Line De Novo Hybrid Assembly: An Optical Mapping Approach.</title>
        <authorList>
            <person name="Kananen K."/>
            <person name="Auerbach J.A."/>
            <person name="Kautto E."/>
            <person name="Blachly J.S."/>
        </authorList>
    </citation>
    <scope>NUCLEOTIDE SEQUENCE [LARGE SCALE GENOMIC DNA]</scope>
    <source>
        <strain evidence="1">B95-8</strain>
        <tissue evidence="1">Cell line</tissue>
    </source>
</reference>
<keyword evidence="2" id="KW-1185">Reference proteome</keyword>
<dbReference type="Proteomes" id="UP001266305">
    <property type="component" value="Unassembled WGS sequence"/>
</dbReference>
<comment type="caution">
    <text evidence="1">The sequence shown here is derived from an EMBL/GenBank/DDBJ whole genome shotgun (WGS) entry which is preliminary data.</text>
</comment>
<sequence>MSPWEVGTVKRVKEELQGHTQPAKSEAGCIQRSRKVGFAAGHLKRQWRVNRPHGQCLPTPLLLPAACLEFGDVTPRQEEVSTVLPLRQPGAGKAREATLLVVQVGGVSGLASVIVQISDND</sequence>
<name>A0ABQ9U2N3_SAGOE</name>
<dbReference type="EMBL" id="JASSZA010000016">
    <property type="protein sequence ID" value="KAK2090908.1"/>
    <property type="molecule type" value="Genomic_DNA"/>
</dbReference>